<dbReference type="KEGG" id="piv:NCTC13079_01513"/>
<dbReference type="NCBIfam" id="NF041131">
    <property type="entry name" value="RicT_YaaT_fam"/>
    <property type="match status" value="1"/>
</dbReference>
<dbReference type="InterPro" id="IPR007557">
    <property type="entry name" value="PSP1_C"/>
</dbReference>
<dbReference type="Pfam" id="PF04468">
    <property type="entry name" value="PSP1"/>
    <property type="match status" value="1"/>
</dbReference>
<dbReference type="OrthoDB" id="9779344at2"/>
<dbReference type="InterPro" id="IPR047767">
    <property type="entry name" value="PSP1-like"/>
</dbReference>
<accession>A0A3S4Y893</accession>
<gene>
    <name evidence="2" type="primary">tpl</name>
    <name evidence="2" type="ORF">NCTC13079_01513</name>
</gene>
<dbReference type="PROSITE" id="PS51411">
    <property type="entry name" value="PSP1_C"/>
    <property type="match status" value="1"/>
</dbReference>
<sequence length="284" mass="31407">MKDVVGVRFKERGKIYYFAPHGEALAVGDAVIVETARGIEYGYVAIAHKTVADDDVIGDLKPVLRIATEADRDRYIANRNLAREALLICEKKVAEHGLDMHLISSEYTFDNSKLLFYFTADERVDFRRLVRDLAAIFRTRIELRQIGVRDEAKMIGGIGGCGRECCCSSYLTEFSSVGIHMAKDQGLSLNPDAISGVCGRLLCCLRYEQEGYEENLKRLPRPGKKVVTPEGRGVVVETSTLRALVKVKIHGDDGFEYHVFPADELEREAACGQKGCGGGCGHEA</sequence>
<dbReference type="AlphaFoldDB" id="A0A3S4Y893"/>
<evidence type="ECO:0000313" key="2">
    <source>
        <dbReference type="EMBL" id="VEJ36308.1"/>
    </source>
</evidence>
<dbReference type="GO" id="GO:0005737">
    <property type="term" value="C:cytoplasm"/>
    <property type="evidence" value="ECO:0007669"/>
    <property type="project" value="TreeGrafter"/>
</dbReference>
<dbReference type="PANTHER" id="PTHR43830:SF3">
    <property type="entry name" value="PROTEIN PSP1"/>
    <property type="match status" value="1"/>
</dbReference>
<keyword evidence="3" id="KW-1185">Reference proteome</keyword>
<reference evidence="2 3" key="1">
    <citation type="submission" date="2018-12" db="EMBL/GenBank/DDBJ databases">
        <authorList>
            <consortium name="Pathogen Informatics"/>
        </authorList>
    </citation>
    <scope>NUCLEOTIDE SEQUENCE [LARGE SCALE GENOMIC DNA]</scope>
    <source>
        <strain evidence="2 3">NCTC13079</strain>
    </source>
</reference>
<evidence type="ECO:0000313" key="3">
    <source>
        <dbReference type="Proteomes" id="UP000269544"/>
    </source>
</evidence>
<dbReference type="Proteomes" id="UP000269544">
    <property type="component" value="Chromosome"/>
</dbReference>
<organism evidence="2 3">
    <name type="scientific">Aedoeadaptatus ivorii</name>
    <dbReference type="NCBI Taxonomy" id="54006"/>
    <lineage>
        <taxon>Bacteria</taxon>
        <taxon>Bacillati</taxon>
        <taxon>Bacillota</taxon>
        <taxon>Tissierellia</taxon>
        <taxon>Tissierellales</taxon>
        <taxon>Peptoniphilaceae</taxon>
        <taxon>Aedoeadaptatus</taxon>
    </lineage>
</organism>
<dbReference type="PANTHER" id="PTHR43830">
    <property type="entry name" value="PROTEIN PSP1"/>
    <property type="match status" value="1"/>
</dbReference>
<feature type="domain" description="PSP1 C-terminal" evidence="1">
    <location>
        <begin position="61"/>
        <end position="146"/>
    </location>
</feature>
<dbReference type="EMBL" id="LR134523">
    <property type="protein sequence ID" value="VEJ36308.1"/>
    <property type="molecule type" value="Genomic_DNA"/>
</dbReference>
<proteinExistence type="predicted"/>
<name>A0A3S4Y893_9FIRM</name>
<dbReference type="RefSeq" id="WP_126466203.1">
    <property type="nucleotide sequence ID" value="NZ_LR134523.1"/>
</dbReference>
<evidence type="ECO:0000259" key="1">
    <source>
        <dbReference type="PROSITE" id="PS51411"/>
    </source>
</evidence>
<protein>
    <submittedName>
        <fullName evidence="2">PSP1 C-terminal conserved region</fullName>
    </submittedName>
</protein>